<feature type="disulfide bond" evidence="7">
    <location>
        <begin position="193"/>
        <end position="198"/>
    </location>
</feature>
<dbReference type="PROSITE" id="PS00018">
    <property type="entry name" value="EF_HAND_1"/>
    <property type="match status" value="1"/>
</dbReference>
<evidence type="ECO:0000256" key="6">
    <source>
        <dbReference type="ARBA" id="ARBA00023295"/>
    </source>
</evidence>
<evidence type="ECO:0000256" key="4">
    <source>
        <dbReference type="ARBA" id="ARBA00022638"/>
    </source>
</evidence>
<keyword evidence="6" id="KW-0326">Glycosidase</keyword>
<evidence type="ECO:0000256" key="2">
    <source>
        <dbReference type="ARBA" id="ARBA00012732"/>
    </source>
</evidence>
<dbReference type="CDD" id="cd16890">
    <property type="entry name" value="lyz_i"/>
    <property type="match status" value="2"/>
</dbReference>
<evidence type="ECO:0000256" key="7">
    <source>
        <dbReference type="PIRSR" id="PIRSR608597-3"/>
    </source>
</evidence>
<dbReference type="FunFam" id="1.10.530.10:FF:000019">
    <property type="entry name" value="lysozyme"/>
    <property type="match status" value="1"/>
</dbReference>
<feature type="disulfide bond" evidence="7">
    <location>
        <begin position="181"/>
        <end position="187"/>
    </location>
</feature>
<dbReference type="EMBL" id="UFQT01000174">
    <property type="protein sequence ID" value="SSX21107.1"/>
    <property type="molecule type" value="Genomic_DNA"/>
</dbReference>
<keyword evidence="8" id="KW-0732">Signal</keyword>
<accession>A0A336LXM4</accession>
<dbReference type="GO" id="GO:0003796">
    <property type="term" value="F:lysozyme activity"/>
    <property type="evidence" value="ECO:0007669"/>
    <property type="project" value="UniProtKB-EC"/>
</dbReference>
<keyword evidence="4" id="KW-0081">Bacteriolytic enzyme</keyword>
<dbReference type="Pfam" id="PF05497">
    <property type="entry name" value="Destabilase"/>
    <property type="match status" value="2"/>
</dbReference>
<dbReference type="AlphaFoldDB" id="A0A336LXM4"/>
<dbReference type="GO" id="GO:0042742">
    <property type="term" value="P:defense response to bacterium"/>
    <property type="evidence" value="ECO:0007669"/>
    <property type="project" value="UniProtKB-KW"/>
</dbReference>
<dbReference type="GO" id="GO:0031640">
    <property type="term" value="P:killing of cells of another organism"/>
    <property type="evidence" value="ECO:0007669"/>
    <property type="project" value="UniProtKB-KW"/>
</dbReference>
<evidence type="ECO:0000256" key="1">
    <source>
        <dbReference type="ARBA" id="ARBA00000632"/>
    </source>
</evidence>
<dbReference type="PROSITE" id="PS51909">
    <property type="entry name" value="LYSOZYME_I"/>
    <property type="match status" value="2"/>
</dbReference>
<evidence type="ECO:0000256" key="8">
    <source>
        <dbReference type="SAM" id="SignalP"/>
    </source>
</evidence>
<dbReference type="InterPro" id="IPR018247">
    <property type="entry name" value="EF_Hand_1_Ca_BS"/>
</dbReference>
<protein>
    <recommendedName>
        <fullName evidence="2">lysozyme</fullName>
        <ecNumber evidence="2">3.2.1.17</ecNumber>
    </recommendedName>
</protein>
<evidence type="ECO:0000313" key="9">
    <source>
        <dbReference type="EMBL" id="SSX21107.1"/>
    </source>
</evidence>
<comment type="catalytic activity">
    <reaction evidence="1">
        <text>Hydrolysis of (1-&gt;4)-beta-linkages between N-acetylmuramic acid and N-acetyl-D-glucosamine residues in a peptidoglycan and between N-acetyl-D-glucosamine residues in chitodextrins.</text>
        <dbReference type="EC" id="3.2.1.17"/>
    </reaction>
</comment>
<dbReference type="InterPro" id="IPR008597">
    <property type="entry name" value="Invert_lysozyme"/>
</dbReference>
<name>A0A336LXM4_CULSO</name>
<dbReference type="EC" id="3.2.1.17" evidence="2"/>
<feature type="disulfide bond" evidence="7">
    <location>
        <begin position="255"/>
        <end position="278"/>
    </location>
</feature>
<feature type="chain" id="PRO_5016387344" description="lysozyme" evidence="8">
    <location>
        <begin position="21"/>
        <end position="299"/>
    </location>
</feature>
<keyword evidence="3" id="KW-0929">Antimicrobial</keyword>
<reference evidence="9" key="1">
    <citation type="submission" date="2018-07" db="EMBL/GenBank/DDBJ databases">
        <authorList>
            <person name="Quirk P.G."/>
            <person name="Krulwich T.A."/>
        </authorList>
    </citation>
    <scope>NUCLEOTIDE SEQUENCE</scope>
</reference>
<feature type="disulfide bond" evidence="7">
    <location>
        <begin position="231"/>
        <end position="237"/>
    </location>
</feature>
<gene>
    <name evidence="9" type="primary">CSON003913</name>
</gene>
<dbReference type="PANTHER" id="PTHR11195:SF22">
    <property type="entry name" value="LYSOZYME"/>
    <property type="match status" value="1"/>
</dbReference>
<keyword evidence="7" id="KW-1015">Disulfide bond</keyword>
<dbReference type="PANTHER" id="PTHR11195">
    <property type="entry name" value="DESTABILASE-RELATED"/>
    <property type="match status" value="1"/>
</dbReference>
<dbReference type="Gene3D" id="1.10.530.10">
    <property type="match status" value="2"/>
</dbReference>
<evidence type="ECO:0000256" key="3">
    <source>
        <dbReference type="ARBA" id="ARBA00022529"/>
    </source>
</evidence>
<sequence length="299" mass="32521">MAKLFGLTCITLTFLCFAVADVSHLPIVQQQQEALLKNQINPAPVTEACLGCMCEAMSECKQGTQCEGDVCGLFRMTWSYWADSGKPTLNGEAPTSPTAYANCANDPYCAATAVQGYMGRFGKDCNGDGAIDCRDFMSIHYLGGWGSCNGQLPPLQSGRFEQLKSKENHGPVSDICLACMCEAMTECNHEINCEGAYCGIFKISITYWTDASKPTVDGEQSTSDISDFENCATDAYCAGKAVQGYMAKFAKDINCNGSSEADCRDYMRLHYNGGRSACNASLPQPQKKRFENCIKQLAF</sequence>
<organism evidence="9">
    <name type="scientific">Culicoides sonorensis</name>
    <name type="common">Biting midge</name>
    <dbReference type="NCBI Taxonomy" id="179676"/>
    <lineage>
        <taxon>Eukaryota</taxon>
        <taxon>Metazoa</taxon>
        <taxon>Ecdysozoa</taxon>
        <taxon>Arthropoda</taxon>
        <taxon>Hexapoda</taxon>
        <taxon>Insecta</taxon>
        <taxon>Pterygota</taxon>
        <taxon>Neoptera</taxon>
        <taxon>Endopterygota</taxon>
        <taxon>Diptera</taxon>
        <taxon>Nematocera</taxon>
        <taxon>Chironomoidea</taxon>
        <taxon>Ceratopogonidae</taxon>
        <taxon>Ceratopogoninae</taxon>
        <taxon>Culicoides</taxon>
        <taxon>Monoculicoides</taxon>
    </lineage>
</organism>
<dbReference type="VEuPathDB" id="VectorBase:CSON003913"/>
<evidence type="ECO:0000256" key="5">
    <source>
        <dbReference type="ARBA" id="ARBA00022801"/>
    </source>
</evidence>
<feature type="signal peptide" evidence="8">
    <location>
        <begin position="1"/>
        <end position="20"/>
    </location>
</feature>
<keyword evidence="5" id="KW-0378">Hydrolase</keyword>
<proteinExistence type="predicted"/>
<feature type="disulfide bond" evidence="7">
    <location>
        <begin position="176"/>
        <end position="263"/>
    </location>
</feature>